<protein>
    <submittedName>
        <fullName evidence="1">Uncharacterized protein</fullName>
    </submittedName>
</protein>
<dbReference type="Proteomes" id="UP000222542">
    <property type="component" value="Unassembled WGS sequence"/>
</dbReference>
<evidence type="ECO:0000313" key="1">
    <source>
        <dbReference type="EMBL" id="PHT78491.1"/>
    </source>
</evidence>
<dbReference type="AlphaFoldDB" id="A0A2G2Z9B6"/>
<reference evidence="1 2" key="1">
    <citation type="journal article" date="2014" name="Nat. Genet.">
        <title>Genome sequence of the hot pepper provides insights into the evolution of pungency in Capsicum species.</title>
        <authorList>
            <person name="Kim S."/>
            <person name="Park M."/>
            <person name="Yeom S.I."/>
            <person name="Kim Y.M."/>
            <person name="Lee J.M."/>
            <person name="Lee H.A."/>
            <person name="Seo E."/>
            <person name="Choi J."/>
            <person name="Cheong K."/>
            <person name="Kim K.T."/>
            <person name="Jung K."/>
            <person name="Lee G.W."/>
            <person name="Oh S.K."/>
            <person name="Bae C."/>
            <person name="Kim S.B."/>
            <person name="Lee H.Y."/>
            <person name="Kim S.Y."/>
            <person name="Kim M.S."/>
            <person name="Kang B.C."/>
            <person name="Jo Y.D."/>
            <person name="Yang H.B."/>
            <person name="Jeong H.J."/>
            <person name="Kang W.H."/>
            <person name="Kwon J.K."/>
            <person name="Shin C."/>
            <person name="Lim J.Y."/>
            <person name="Park J.H."/>
            <person name="Huh J.H."/>
            <person name="Kim J.S."/>
            <person name="Kim B.D."/>
            <person name="Cohen O."/>
            <person name="Paran I."/>
            <person name="Suh M.C."/>
            <person name="Lee S.B."/>
            <person name="Kim Y.K."/>
            <person name="Shin Y."/>
            <person name="Noh S.J."/>
            <person name="Park J."/>
            <person name="Seo Y.S."/>
            <person name="Kwon S.Y."/>
            <person name="Kim H.A."/>
            <person name="Park J.M."/>
            <person name="Kim H.J."/>
            <person name="Choi S.B."/>
            <person name="Bosland P.W."/>
            <person name="Reeves G."/>
            <person name="Jo S.H."/>
            <person name="Lee B.W."/>
            <person name="Cho H.T."/>
            <person name="Choi H.S."/>
            <person name="Lee M.S."/>
            <person name="Yu Y."/>
            <person name="Do Choi Y."/>
            <person name="Park B.S."/>
            <person name="van Deynze A."/>
            <person name="Ashrafi H."/>
            <person name="Hill T."/>
            <person name="Kim W.T."/>
            <person name="Pai H.S."/>
            <person name="Ahn H.K."/>
            <person name="Yeam I."/>
            <person name="Giovannoni J.J."/>
            <person name="Rose J.K."/>
            <person name="Sorensen I."/>
            <person name="Lee S.J."/>
            <person name="Kim R.W."/>
            <person name="Choi I.Y."/>
            <person name="Choi B.S."/>
            <person name="Lim J.S."/>
            <person name="Lee Y.H."/>
            <person name="Choi D."/>
        </authorList>
    </citation>
    <scope>NUCLEOTIDE SEQUENCE [LARGE SCALE GENOMIC DNA]</scope>
    <source>
        <strain evidence="2">cv. CM334</strain>
    </source>
</reference>
<accession>A0A2G2Z9B6</accession>
<reference evidence="1 2" key="2">
    <citation type="journal article" date="2017" name="Genome Biol.">
        <title>New reference genome sequences of hot pepper reveal the massive evolution of plant disease-resistance genes by retroduplication.</title>
        <authorList>
            <person name="Kim S."/>
            <person name="Park J."/>
            <person name="Yeom S.I."/>
            <person name="Kim Y.M."/>
            <person name="Seo E."/>
            <person name="Kim K.T."/>
            <person name="Kim M.S."/>
            <person name="Lee J.M."/>
            <person name="Cheong K."/>
            <person name="Shin H.S."/>
            <person name="Kim S.B."/>
            <person name="Han K."/>
            <person name="Lee J."/>
            <person name="Park M."/>
            <person name="Lee H.A."/>
            <person name="Lee H.Y."/>
            <person name="Lee Y."/>
            <person name="Oh S."/>
            <person name="Lee J.H."/>
            <person name="Choi E."/>
            <person name="Choi E."/>
            <person name="Lee S.E."/>
            <person name="Jeon J."/>
            <person name="Kim H."/>
            <person name="Choi G."/>
            <person name="Song H."/>
            <person name="Lee J."/>
            <person name="Lee S.C."/>
            <person name="Kwon J.K."/>
            <person name="Lee H.Y."/>
            <person name="Koo N."/>
            <person name="Hong Y."/>
            <person name="Kim R.W."/>
            <person name="Kang W.H."/>
            <person name="Huh J.H."/>
            <person name="Kang B.C."/>
            <person name="Yang T.J."/>
            <person name="Lee Y.H."/>
            <person name="Bennetzen J.L."/>
            <person name="Choi D."/>
        </authorList>
    </citation>
    <scope>NUCLEOTIDE SEQUENCE [LARGE SCALE GENOMIC DNA]</scope>
    <source>
        <strain evidence="2">cv. CM334</strain>
    </source>
</reference>
<organism evidence="1 2">
    <name type="scientific">Capsicum annuum</name>
    <name type="common">Capsicum pepper</name>
    <dbReference type="NCBI Taxonomy" id="4072"/>
    <lineage>
        <taxon>Eukaryota</taxon>
        <taxon>Viridiplantae</taxon>
        <taxon>Streptophyta</taxon>
        <taxon>Embryophyta</taxon>
        <taxon>Tracheophyta</taxon>
        <taxon>Spermatophyta</taxon>
        <taxon>Magnoliopsida</taxon>
        <taxon>eudicotyledons</taxon>
        <taxon>Gunneridae</taxon>
        <taxon>Pentapetalae</taxon>
        <taxon>asterids</taxon>
        <taxon>lamiids</taxon>
        <taxon>Solanales</taxon>
        <taxon>Solanaceae</taxon>
        <taxon>Solanoideae</taxon>
        <taxon>Capsiceae</taxon>
        <taxon>Capsicum</taxon>
    </lineage>
</organism>
<gene>
    <name evidence="1" type="ORF">T459_16543</name>
</gene>
<evidence type="ECO:0000313" key="2">
    <source>
        <dbReference type="Proteomes" id="UP000222542"/>
    </source>
</evidence>
<proteinExistence type="predicted"/>
<dbReference type="EMBL" id="AYRZ02000006">
    <property type="protein sequence ID" value="PHT78491.1"/>
    <property type="molecule type" value="Genomic_DNA"/>
</dbReference>
<comment type="caution">
    <text evidence="1">The sequence shown here is derived from an EMBL/GenBank/DDBJ whole genome shotgun (WGS) entry which is preliminary data.</text>
</comment>
<keyword evidence="2" id="KW-1185">Reference proteome</keyword>
<dbReference type="Gramene" id="PHT78491">
    <property type="protein sequence ID" value="PHT78491"/>
    <property type="gene ID" value="T459_16543"/>
</dbReference>
<sequence length="91" mass="10438">MTLVSEEKIIIDVDEIVEANHSSIIPQKKECSMLQTMPSSIFLQFGSFDPVEVDFPRKTLKGSLGTNNKAKSNDDDNWTLVSHKKRRLRRF</sequence>
<name>A0A2G2Z9B6_CAPAN</name>